<feature type="compositionally biased region" description="Low complexity" evidence="1">
    <location>
        <begin position="1590"/>
        <end position="1631"/>
    </location>
</feature>
<feature type="region of interest" description="Disordered" evidence="1">
    <location>
        <begin position="1495"/>
        <end position="1638"/>
    </location>
</feature>
<dbReference type="Proteomes" id="UP000038045">
    <property type="component" value="Unplaced"/>
</dbReference>
<protein>
    <submittedName>
        <fullName evidence="3">LigA</fullName>
    </submittedName>
</protein>
<evidence type="ECO:0000313" key="3">
    <source>
        <dbReference type="WBParaSite" id="PTRK_0001662200.1"/>
    </source>
</evidence>
<reference evidence="3" key="1">
    <citation type="submission" date="2017-02" db="UniProtKB">
        <authorList>
            <consortium name="WormBaseParasite"/>
        </authorList>
    </citation>
    <scope>IDENTIFICATION</scope>
</reference>
<evidence type="ECO:0000313" key="2">
    <source>
        <dbReference type="Proteomes" id="UP000038045"/>
    </source>
</evidence>
<keyword evidence="2" id="KW-1185">Reference proteome</keyword>
<dbReference type="WBParaSite" id="PTRK_0001662200.1">
    <property type="protein sequence ID" value="PTRK_0001662200.1"/>
    <property type="gene ID" value="PTRK_0001662200"/>
</dbReference>
<sequence length="1638" mass="174675">MAGQGDARLFADLVGDLIIVRQVVLAAPAVEDEGLGRRRSGAEDRPRVAQPDVAETSGHDKAVTDADLHLPHRLGAEGARAASREARVVVLAVDDRGRDVVRGVGEADLLDRAPLVVDQVAEVLDVDIAFQLGAAREEGWQFLRDVQVDRRHIRRLEGVTRRDFASVFDQTRRVQEVVEGADVEVRAIGDQRIAGRRDVPGRVSRRHVQQLTLGRDVFAVQVRRAGAEGIAVGQARTTLGVQVEARAVVAEEGARIGQVQLQRMLDLIVRVRQGRVVRIRQGDVAEVRAGRRRGRRRTVRAVQIGVGQVEARAVQPAVVPGLIQTDSELVGLAAIQVGQHQHLLTATDRVRPKDRATVRRRAVLGLSHAEVDPADGVFQFRVDVLGRHAPARAHVEAAQIEDLVDAQRGLPDRRRLERRADQVDVAGAEFSALGDLVLELLVRIQAIDVGQIRAVRADAEAAGELRLVVSGRLALERARQVAGVRVGVRNPDVGRTALEATEAAVDGQAGIRAPVEAEARLQDADAVQVSVVAEAEAVIESLVVLRFVVRGVPVVAQAGRQGQVGADRPFVLQEQGVQRVAEELGADRPFILEEQGVQRVAEAGAAVVLVVAGGVGVADRSGLAGFEIGERRELILGVGHLNEQVEDILFFTLIAGRDAVTETGFPVTDEAILGGVDGQHVGMARALGAETDRTTDACVRAVRRVQIDLHSGEVVAGEARRQVLDFLAADRELGREGVGPVREQLSLIGLQVLVDLIGRRQQADADVAAVGRRIVQAQVAAFGLLVREDRAVLVVDVPVQLGEILLVLNRQGVGRPVERVIAIDTLGDIANLIDVSLGDARSLVDGAGAFRTRQNRLGRFILLVVHQEEQAILDDRAAQGGAPRLLFEGAGQGAVLALARDEVLVAEAVAAQIVVGDFPEGFAFEHVAARTGHRIDHAAGEAAVLHAIGGHVDADRLQHRTRDRRTQGRIAVAVQAEVIALLDAVDQHGVVAGVLTADRQGVVVRRVHRGERGRAHDVLDVAADGRQRLDVFQVQTSRRRRADGADAAHDHFSDFRGAGIDLSRHRDVEDRRGADADAAQRRRLGLAVDDHSHGVRAADAQVARRVQAVFVGHGRSAGARRHVRDDDGRVGDRRAGSVRNHAPDAARGFLGEGGAGGRQQDGCGGNPIGEVAVQHWCCDPFTTPDCQNDDQREVDVDGGAAVQRLTHAVAGGLGRLGLALAVQGDHAAVDALSDQGVSHGARTAVRQALVVGRSALGVVAFQGAEGRTGRLGGVELGVARQVTVRQVDVGAVAHSPGQTGDRLSGELGRAVVSREGDARVLAQTADRVDVDAVHTDAQADERTDGPVRRTEVVQDVGHQSRRLDVAFRRVARAGGRRQVAQAVRARDSTHLADVARAVAAFELHAPVRVETVAEASERRPAVVDFPVPVVAGRRRFRVDVVDDVVAGVDRAVPAIGLSRCCAGCKEPRRSDTGQKFQLHGVLTLLVDPRAGVAPALWSNPADRRRRSWNGRPPRLTSDHKSAAPAASLGPPESRPRQCRWERPRPGRCVRKPGRGRSPRRAPWPRPPHSVGTAPSTRGSENPAGRNRTWTPPAAGDAAASPATAAPARACAGRSRCGSSPPGGADPAPSGSCDSRGSR</sequence>
<feature type="compositionally biased region" description="Basic residues" evidence="1">
    <location>
        <begin position="1545"/>
        <end position="1559"/>
    </location>
</feature>
<name>A0A0N5A4L1_PARTI</name>
<organism evidence="2 3">
    <name type="scientific">Parastrongyloides trichosuri</name>
    <name type="common">Possum-specific nematode worm</name>
    <dbReference type="NCBI Taxonomy" id="131310"/>
    <lineage>
        <taxon>Eukaryota</taxon>
        <taxon>Metazoa</taxon>
        <taxon>Ecdysozoa</taxon>
        <taxon>Nematoda</taxon>
        <taxon>Chromadorea</taxon>
        <taxon>Rhabditida</taxon>
        <taxon>Tylenchina</taxon>
        <taxon>Panagrolaimomorpha</taxon>
        <taxon>Strongyloidoidea</taxon>
        <taxon>Strongyloididae</taxon>
        <taxon>Parastrongyloides</taxon>
    </lineage>
</organism>
<feature type="region of interest" description="Disordered" evidence="1">
    <location>
        <begin position="1117"/>
        <end position="1146"/>
    </location>
</feature>
<accession>A0A0N5A4L1</accession>
<feature type="region of interest" description="Disordered" evidence="1">
    <location>
        <begin position="34"/>
        <end position="59"/>
    </location>
</feature>
<feature type="compositionally biased region" description="Basic and acidic residues" evidence="1">
    <location>
        <begin position="1123"/>
        <end position="1135"/>
    </location>
</feature>
<evidence type="ECO:0000256" key="1">
    <source>
        <dbReference type="SAM" id="MobiDB-lite"/>
    </source>
</evidence>
<proteinExistence type="predicted"/>
<feature type="compositionally biased region" description="Basic and acidic residues" evidence="1">
    <location>
        <begin position="1533"/>
        <end position="1544"/>
    </location>
</feature>
<feature type="compositionally biased region" description="Basic and acidic residues" evidence="1">
    <location>
        <begin position="34"/>
        <end position="47"/>
    </location>
</feature>